<keyword evidence="2" id="KW-1185">Reference proteome</keyword>
<proteinExistence type="predicted"/>
<sequence>MHQSKQLGQSKYSSAKLRTTIREFVIATRPVTAQIIANHVAKVMDKKTKIPSYVNINHAANKTWLTEDKDGSTTRSQDEIHGSFVGGSIEHWNSASKKRKEAMEPTDYHGNFDSEKFDLWFTNLRAVQYSHGWSFISQVTYQPNAKQILVESRYQKSTTRTKMS</sequence>
<accession>A0AAD9G1B4</accession>
<organism evidence="1 2">
    <name type="scientific">Phytophthora citrophthora</name>
    <dbReference type="NCBI Taxonomy" id="4793"/>
    <lineage>
        <taxon>Eukaryota</taxon>
        <taxon>Sar</taxon>
        <taxon>Stramenopiles</taxon>
        <taxon>Oomycota</taxon>
        <taxon>Peronosporomycetes</taxon>
        <taxon>Peronosporales</taxon>
        <taxon>Peronosporaceae</taxon>
        <taxon>Phytophthora</taxon>
    </lineage>
</organism>
<comment type="caution">
    <text evidence="1">The sequence shown here is derived from an EMBL/GenBank/DDBJ whole genome shotgun (WGS) entry which is preliminary data.</text>
</comment>
<dbReference type="AlphaFoldDB" id="A0AAD9G1B4"/>
<evidence type="ECO:0000313" key="2">
    <source>
        <dbReference type="Proteomes" id="UP001259832"/>
    </source>
</evidence>
<dbReference type="EMBL" id="JASMQC010000044">
    <property type="protein sequence ID" value="KAK1929788.1"/>
    <property type="molecule type" value="Genomic_DNA"/>
</dbReference>
<reference evidence="1" key="1">
    <citation type="submission" date="2023-08" db="EMBL/GenBank/DDBJ databases">
        <title>Reference Genome Resource for the Citrus Pathogen Phytophthora citrophthora.</title>
        <authorList>
            <person name="Moller H."/>
            <person name="Coetzee B."/>
            <person name="Rose L.J."/>
            <person name="Van Niekerk J.M."/>
        </authorList>
    </citation>
    <scope>NUCLEOTIDE SEQUENCE</scope>
    <source>
        <strain evidence="1">STE-U-9442</strain>
    </source>
</reference>
<gene>
    <name evidence="1" type="ORF">P3T76_014634</name>
</gene>
<evidence type="ECO:0000313" key="1">
    <source>
        <dbReference type="EMBL" id="KAK1929788.1"/>
    </source>
</evidence>
<name>A0AAD9G1B4_9STRA</name>
<dbReference type="Proteomes" id="UP001259832">
    <property type="component" value="Unassembled WGS sequence"/>
</dbReference>
<protein>
    <submittedName>
        <fullName evidence="1">Uncharacterized protein</fullName>
    </submittedName>
</protein>